<reference evidence="2 3" key="1">
    <citation type="submission" date="2023-06" db="EMBL/GenBank/DDBJ databases">
        <title>Pelomonas sp. PFR6 16S ribosomal RNA gene Genome sequencing and assembly.</title>
        <authorList>
            <person name="Woo H."/>
        </authorList>
    </citation>
    <scope>NUCLEOTIDE SEQUENCE [LARGE SCALE GENOMIC DNA]</scope>
    <source>
        <strain evidence="2 3">PFR6</strain>
    </source>
</reference>
<dbReference type="EMBL" id="JAUHHC010000002">
    <property type="protein sequence ID" value="MDN3920111.1"/>
    <property type="molecule type" value="Genomic_DNA"/>
</dbReference>
<gene>
    <name evidence="2" type="ORF">QWJ38_07445</name>
</gene>
<organism evidence="2 3">
    <name type="scientific">Roseateles violae</name>
    <dbReference type="NCBI Taxonomy" id="3058042"/>
    <lineage>
        <taxon>Bacteria</taxon>
        <taxon>Pseudomonadati</taxon>
        <taxon>Pseudomonadota</taxon>
        <taxon>Betaproteobacteria</taxon>
        <taxon>Burkholderiales</taxon>
        <taxon>Sphaerotilaceae</taxon>
        <taxon>Roseateles</taxon>
    </lineage>
</organism>
<name>A0ABT8DP10_9BURK</name>
<dbReference type="Proteomes" id="UP001228044">
    <property type="component" value="Unassembled WGS sequence"/>
</dbReference>
<protein>
    <submittedName>
        <fullName evidence="2">Uncharacterized protein</fullName>
    </submittedName>
</protein>
<evidence type="ECO:0000313" key="3">
    <source>
        <dbReference type="Proteomes" id="UP001228044"/>
    </source>
</evidence>
<evidence type="ECO:0000256" key="1">
    <source>
        <dbReference type="SAM" id="MobiDB-lite"/>
    </source>
</evidence>
<sequence length="49" mass="5921">MSKTRPRPEQPKPHGSKKRRIQELLRQQWMDRELLFFPQPDPPLMKPLG</sequence>
<accession>A0ABT8DP10</accession>
<feature type="region of interest" description="Disordered" evidence="1">
    <location>
        <begin position="1"/>
        <end position="20"/>
    </location>
</feature>
<evidence type="ECO:0000313" key="2">
    <source>
        <dbReference type="EMBL" id="MDN3920111.1"/>
    </source>
</evidence>
<keyword evidence="3" id="KW-1185">Reference proteome</keyword>
<feature type="compositionally biased region" description="Basic and acidic residues" evidence="1">
    <location>
        <begin position="1"/>
        <end position="12"/>
    </location>
</feature>
<dbReference type="RefSeq" id="WP_290358424.1">
    <property type="nucleotide sequence ID" value="NZ_JAUHHC010000002.1"/>
</dbReference>
<comment type="caution">
    <text evidence="2">The sequence shown here is derived from an EMBL/GenBank/DDBJ whole genome shotgun (WGS) entry which is preliminary data.</text>
</comment>
<proteinExistence type="predicted"/>